<dbReference type="SUPFAM" id="SSF56796">
    <property type="entry name" value="Dehydroquinate synthase-like"/>
    <property type="match status" value="1"/>
</dbReference>
<evidence type="ECO:0000256" key="4">
    <source>
        <dbReference type="ARBA" id="ARBA00022741"/>
    </source>
</evidence>
<keyword evidence="6" id="KW-0520">NAD</keyword>
<evidence type="ECO:0000256" key="8">
    <source>
        <dbReference type="ARBA" id="ARBA00023239"/>
    </source>
</evidence>
<evidence type="ECO:0000313" key="10">
    <source>
        <dbReference type="EMBL" id="EQD66848.1"/>
    </source>
</evidence>
<keyword evidence="8 10" id="KW-0456">Lyase</keyword>
<comment type="caution">
    <text evidence="10">The sequence shown here is derived from an EMBL/GenBank/DDBJ whole genome shotgun (WGS) entry which is preliminary data.</text>
</comment>
<keyword evidence="7" id="KW-0057">Aromatic amino acid biosynthesis</keyword>
<dbReference type="GO" id="GO:0046872">
    <property type="term" value="F:metal ion binding"/>
    <property type="evidence" value="ECO:0007669"/>
    <property type="project" value="UniProtKB-KW"/>
</dbReference>
<comment type="cofactor">
    <cofactor evidence="1">
        <name>Zn(2+)</name>
        <dbReference type="ChEBI" id="CHEBI:29105"/>
    </cofactor>
</comment>
<dbReference type="GO" id="GO:0009073">
    <property type="term" value="P:aromatic amino acid family biosynthetic process"/>
    <property type="evidence" value="ECO:0007669"/>
    <property type="project" value="UniProtKB-KW"/>
</dbReference>
<proteinExistence type="predicted"/>
<keyword evidence="5" id="KW-0862">Zinc</keyword>
<evidence type="ECO:0000256" key="3">
    <source>
        <dbReference type="ARBA" id="ARBA00022723"/>
    </source>
</evidence>
<dbReference type="InterPro" id="IPR030960">
    <property type="entry name" value="DHQS/DOIS_N"/>
</dbReference>
<dbReference type="GO" id="GO:0000166">
    <property type="term" value="F:nucleotide binding"/>
    <property type="evidence" value="ECO:0007669"/>
    <property type="project" value="UniProtKB-KW"/>
</dbReference>
<dbReference type="FunFam" id="3.40.50.1970:FF:000007">
    <property type="entry name" value="Pentafunctional AROM polypeptide"/>
    <property type="match status" value="1"/>
</dbReference>
<dbReference type="EMBL" id="AUZX01005686">
    <property type="protein sequence ID" value="EQD66848.1"/>
    <property type="molecule type" value="Genomic_DNA"/>
</dbReference>
<dbReference type="GO" id="GO:0008652">
    <property type="term" value="P:amino acid biosynthetic process"/>
    <property type="evidence" value="ECO:0007669"/>
    <property type="project" value="UniProtKB-KW"/>
</dbReference>
<evidence type="ECO:0000256" key="6">
    <source>
        <dbReference type="ARBA" id="ARBA00023027"/>
    </source>
</evidence>
<dbReference type="PANTHER" id="PTHR43622">
    <property type="entry name" value="3-DEHYDROQUINATE SYNTHASE"/>
    <property type="match status" value="1"/>
</dbReference>
<evidence type="ECO:0000256" key="2">
    <source>
        <dbReference type="ARBA" id="ARBA00022605"/>
    </source>
</evidence>
<name>T1BEB7_9ZZZZ</name>
<reference evidence="10" key="2">
    <citation type="journal article" date="2014" name="ISME J.">
        <title>Microbial stratification in low pH oxic and suboxic macroscopic growths along an acid mine drainage.</title>
        <authorList>
            <person name="Mendez-Garcia C."/>
            <person name="Mesa V."/>
            <person name="Sprenger R.R."/>
            <person name="Richter M."/>
            <person name="Diez M.S."/>
            <person name="Solano J."/>
            <person name="Bargiela R."/>
            <person name="Golyshina O.V."/>
            <person name="Manteca A."/>
            <person name="Ramos J.L."/>
            <person name="Gallego J.R."/>
            <person name="Llorente I."/>
            <person name="Martins Dos Santos V.A."/>
            <person name="Jensen O.N."/>
            <person name="Pelaez A.I."/>
            <person name="Sanchez J."/>
            <person name="Ferrer M."/>
        </authorList>
    </citation>
    <scope>NUCLEOTIDE SEQUENCE</scope>
</reference>
<sequence length="158" mass="15828">GLGASLGAEMPTASRVVLIADSKVADTAGTAAAAALRQQGLKVARLAVPAGEAAKRIEVVAWLWERLAGLGADRHDVVVAVGGGGALDAIGFAAATFARGLPLVNVPTTVLAMADAAIGGKVAIDHAGTKNSVGSFHQPRLVVADPEVLATLPDQILR</sequence>
<evidence type="ECO:0000256" key="5">
    <source>
        <dbReference type="ARBA" id="ARBA00022833"/>
    </source>
</evidence>
<evidence type="ECO:0000259" key="9">
    <source>
        <dbReference type="Pfam" id="PF01761"/>
    </source>
</evidence>
<evidence type="ECO:0000256" key="1">
    <source>
        <dbReference type="ARBA" id="ARBA00001947"/>
    </source>
</evidence>
<keyword evidence="3" id="KW-0479">Metal-binding</keyword>
<protein>
    <submittedName>
        <fullName evidence="10">3-dehydroquinate synthase</fullName>
        <ecNumber evidence="10">4.2.3.4</ecNumber>
    </submittedName>
</protein>
<evidence type="ECO:0000256" key="7">
    <source>
        <dbReference type="ARBA" id="ARBA00023141"/>
    </source>
</evidence>
<feature type="domain" description="3-dehydroquinate synthase N-terminal" evidence="9">
    <location>
        <begin position="46"/>
        <end position="156"/>
    </location>
</feature>
<dbReference type="Gene3D" id="3.40.50.1970">
    <property type="match status" value="1"/>
</dbReference>
<gene>
    <name evidence="10" type="ORF">B1A_07938</name>
</gene>
<reference evidence="10" key="1">
    <citation type="submission" date="2013-08" db="EMBL/GenBank/DDBJ databases">
        <authorList>
            <person name="Mendez C."/>
            <person name="Richter M."/>
            <person name="Ferrer M."/>
            <person name="Sanchez J."/>
        </authorList>
    </citation>
    <scope>NUCLEOTIDE SEQUENCE</scope>
</reference>
<dbReference type="GO" id="GO:0003856">
    <property type="term" value="F:3-dehydroquinate synthase activity"/>
    <property type="evidence" value="ECO:0007669"/>
    <property type="project" value="UniProtKB-EC"/>
</dbReference>
<organism evidence="10">
    <name type="scientific">mine drainage metagenome</name>
    <dbReference type="NCBI Taxonomy" id="410659"/>
    <lineage>
        <taxon>unclassified sequences</taxon>
        <taxon>metagenomes</taxon>
        <taxon>ecological metagenomes</taxon>
    </lineage>
</organism>
<feature type="non-terminal residue" evidence="10">
    <location>
        <position position="1"/>
    </location>
</feature>
<feature type="non-terminal residue" evidence="10">
    <location>
        <position position="158"/>
    </location>
</feature>
<dbReference type="InterPro" id="IPR050071">
    <property type="entry name" value="Dehydroquinate_synthase"/>
</dbReference>
<keyword evidence="4" id="KW-0547">Nucleotide-binding</keyword>
<dbReference type="PANTHER" id="PTHR43622:SF7">
    <property type="entry name" value="3-DEHYDROQUINATE SYNTHASE, CHLOROPLASTIC"/>
    <property type="match status" value="1"/>
</dbReference>
<keyword evidence="2" id="KW-0028">Amino-acid biosynthesis</keyword>
<dbReference type="EC" id="4.2.3.4" evidence="10"/>
<dbReference type="AlphaFoldDB" id="T1BEB7"/>
<accession>T1BEB7</accession>
<dbReference type="Pfam" id="PF01761">
    <property type="entry name" value="DHQ_synthase"/>
    <property type="match status" value="1"/>
</dbReference>